<feature type="transmembrane region" description="Helical" evidence="7">
    <location>
        <begin position="291"/>
        <end position="318"/>
    </location>
</feature>
<evidence type="ECO:0000313" key="11">
    <source>
        <dbReference type="Proteomes" id="UP001429601"/>
    </source>
</evidence>
<keyword evidence="3 7" id="KW-0812">Transmembrane</keyword>
<evidence type="ECO:0000256" key="2">
    <source>
        <dbReference type="ARBA" id="ARBA00022475"/>
    </source>
</evidence>
<dbReference type="PANTHER" id="PTHR30572">
    <property type="entry name" value="MEMBRANE COMPONENT OF TRANSPORTER-RELATED"/>
    <property type="match status" value="1"/>
</dbReference>
<sequence length="416" mass="44465">MTMHPMISALRRHKAGVALIVLQIALTLAIVCNSVFIIGGRIERIARATGLDEDGLFLVTQQWVSEGDADGKDAIERLDTMQREDLAVLRALPDVASVAPINSLPLLNSAAWNGGIGLAPEQPKANLQASFYFTDENVLPALGVKLVAGRAFTAADVEHKALGDANTPSRIIVSQEIARRLFPDGSALGKNVYLDGGGAPASIVGIVERLQTPGTNAFSTSFAYSSVLVPTRLNSTFSRYAVRAKPGRLAAAMRAAPDALYQANSQRVIAEDGIQSYADIRHDAYRADIGMAMLMGGVSLILLCVTAAGVFGLTSFWVDQRERQIGIRRALGARRRDILGYFQVENLLIVGSGAVLGIVLAVGLNFALIKRYEMDRLPVTDVLLGVVCVLALSQASTFVPARRAARVEPASAIRSM</sequence>
<dbReference type="InterPro" id="IPR050250">
    <property type="entry name" value="Macrolide_Exporter_MacB"/>
</dbReference>
<dbReference type="PANTHER" id="PTHR30572:SF4">
    <property type="entry name" value="ABC TRANSPORTER PERMEASE YTRF"/>
    <property type="match status" value="1"/>
</dbReference>
<comment type="subcellular location">
    <subcellularLocation>
        <location evidence="1">Cell membrane</location>
        <topology evidence="1">Multi-pass membrane protein</topology>
    </subcellularLocation>
</comment>
<reference evidence="10 11" key="1">
    <citation type="journal article" date="2011" name="Curr. Microbiol.">
        <title>Luteibacter jiangsuensis sp. nov.: a methamidophos-degrading bacterium isolated from a methamidophos-manufacturing factory.</title>
        <authorList>
            <person name="Wang L."/>
            <person name="Wang G.L."/>
            <person name="Li S.P."/>
            <person name="Jiang J.D."/>
        </authorList>
    </citation>
    <scope>NUCLEOTIDE SEQUENCE [LARGE SCALE GENOMIC DNA]</scope>
    <source>
        <strain evidence="10 11">CGMCC 1.10133</strain>
    </source>
</reference>
<organism evidence="10 11">
    <name type="scientific">Luteibacter jiangsuensis</name>
    <dbReference type="NCBI Taxonomy" id="637577"/>
    <lineage>
        <taxon>Bacteria</taxon>
        <taxon>Pseudomonadati</taxon>
        <taxon>Pseudomonadota</taxon>
        <taxon>Gammaproteobacteria</taxon>
        <taxon>Lysobacterales</taxon>
        <taxon>Rhodanobacteraceae</taxon>
        <taxon>Luteibacter</taxon>
    </lineage>
</organism>
<evidence type="ECO:0000256" key="1">
    <source>
        <dbReference type="ARBA" id="ARBA00004651"/>
    </source>
</evidence>
<dbReference type="Pfam" id="PF02687">
    <property type="entry name" value="FtsX"/>
    <property type="match status" value="1"/>
</dbReference>
<keyword evidence="2" id="KW-1003">Cell membrane</keyword>
<name>A0ABX0Q921_9GAMM</name>
<gene>
    <name evidence="10" type="ORF">HBF26_15205</name>
</gene>
<evidence type="ECO:0000313" key="10">
    <source>
        <dbReference type="EMBL" id="NID06241.1"/>
    </source>
</evidence>
<dbReference type="RefSeq" id="WP_167128298.1">
    <property type="nucleotide sequence ID" value="NZ_JAAQQR010000007.1"/>
</dbReference>
<dbReference type="Proteomes" id="UP001429601">
    <property type="component" value="Unassembled WGS sequence"/>
</dbReference>
<feature type="transmembrane region" description="Helical" evidence="7">
    <location>
        <begin position="338"/>
        <end position="362"/>
    </location>
</feature>
<evidence type="ECO:0000256" key="7">
    <source>
        <dbReference type="SAM" id="Phobius"/>
    </source>
</evidence>
<comment type="similarity">
    <text evidence="6">Belongs to the ABC-4 integral membrane protein family.</text>
</comment>
<keyword evidence="11" id="KW-1185">Reference proteome</keyword>
<dbReference type="InterPro" id="IPR025857">
    <property type="entry name" value="MacB_PCD"/>
</dbReference>
<proteinExistence type="inferred from homology"/>
<dbReference type="InterPro" id="IPR003838">
    <property type="entry name" value="ABC3_permease_C"/>
</dbReference>
<accession>A0ABX0Q921</accession>
<evidence type="ECO:0000256" key="3">
    <source>
        <dbReference type="ARBA" id="ARBA00022692"/>
    </source>
</evidence>
<evidence type="ECO:0000256" key="4">
    <source>
        <dbReference type="ARBA" id="ARBA00022989"/>
    </source>
</evidence>
<protein>
    <submittedName>
        <fullName evidence="10">FtsX-like permease family protein</fullName>
    </submittedName>
</protein>
<dbReference type="EMBL" id="JAAQQR010000007">
    <property type="protein sequence ID" value="NID06241.1"/>
    <property type="molecule type" value="Genomic_DNA"/>
</dbReference>
<evidence type="ECO:0000259" key="8">
    <source>
        <dbReference type="Pfam" id="PF02687"/>
    </source>
</evidence>
<comment type="caution">
    <text evidence="10">The sequence shown here is derived from an EMBL/GenBank/DDBJ whole genome shotgun (WGS) entry which is preliminary data.</text>
</comment>
<evidence type="ECO:0000259" key="9">
    <source>
        <dbReference type="Pfam" id="PF12704"/>
    </source>
</evidence>
<evidence type="ECO:0000256" key="5">
    <source>
        <dbReference type="ARBA" id="ARBA00023136"/>
    </source>
</evidence>
<feature type="domain" description="ABC3 transporter permease C-terminal" evidence="8">
    <location>
        <begin position="298"/>
        <end position="409"/>
    </location>
</feature>
<feature type="domain" description="MacB-like periplasmic core" evidence="9">
    <location>
        <begin position="25"/>
        <end position="256"/>
    </location>
</feature>
<keyword evidence="4 7" id="KW-1133">Transmembrane helix</keyword>
<evidence type="ECO:0000256" key="6">
    <source>
        <dbReference type="ARBA" id="ARBA00038076"/>
    </source>
</evidence>
<feature type="transmembrane region" description="Helical" evidence="7">
    <location>
        <begin position="382"/>
        <end position="401"/>
    </location>
</feature>
<keyword evidence="5 7" id="KW-0472">Membrane</keyword>
<dbReference type="Pfam" id="PF12704">
    <property type="entry name" value="MacB_PCD"/>
    <property type="match status" value="1"/>
</dbReference>